<sequence>MLNMVGDSEDDGPDLSDFSRIVVSNLSSSMGTSINNPLEMQVAGEGMVSGDALGAEPQVILSRVPFEEGATGTMFLVAPISMASIFVDLMMMGEGTAKDSMEEDDLDAYSDLLNTSFSSCVVPLNEAAQGVKFRFASVSSSVFDQDSLASALGDESLYRLEISVNAPGKVDGTLQLLIPQTLAQEISSAFSEQESASDGDDLFDFSDVDLENLAADDSSADFGGFDSGGGGGGAGSSSLNKEQMRNIEMLLDIDLAVIIRIGSTKIYLKDLLKLGSGSIVELDKKAGDPVELVVNKKVIARGEVVVIDANFGLRINEILSKRDRLESLRG</sequence>
<evidence type="ECO:0000256" key="8">
    <source>
        <dbReference type="ARBA" id="ARBA00025044"/>
    </source>
</evidence>
<evidence type="ECO:0000256" key="4">
    <source>
        <dbReference type="ARBA" id="ARBA00022475"/>
    </source>
</evidence>
<dbReference type="InterPro" id="IPR012826">
    <property type="entry name" value="FliN"/>
</dbReference>
<evidence type="ECO:0000313" key="11">
    <source>
        <dbReference type="Proteomes" id="UP000002572"/>
    </source>
</evidence>
<keyword evidence="10" id="KW-0966">Cell projection</keyword>
<dbReference type="InterPro" id="IPR051469">
    <property type="entry name" value="FliN/MopA/SpaO"/>
</dbReference>
<evidence type="ECO:0000259" key="9">
    <source>
        <dbReference type="Pfam" id="PF01052"/>
    </source>
</evidence>
<keyword evidence="10" id="KW-0282">Flagellum</keyword>
<dbReference type="SUPFAM" id="SSF101801">
    <property type="entry name" value="Surface presentation of antigens (SPOA)"/>
    <property type="match status" value="1"/>
</dbReference>
<dbReference type="InterPro" id="IPR001172">
    <property type="entry name" value="FliN_T3SS_HrcQb"/>
</dbReference>
<evidence type="ECO:0000256" key="1">
    <source>
        <dbReference type="ARBA" id="ARBA00004413"/>
    </source>
</evidence>
<evidence type="ECO:0000313" key="10">
    <source>
        <dbReference type="EMBL" id="ADU66094.1"/>
    </source>
</evidence>
<dbReference type="EMBL" id="CP002432">
    <property type="protein sequence ID" value="ADU66094.1"/>
    <property type="molecule type" value="Genomic_DNA"/>
</dbReference>
<dbReference type="NCBIfam" id="TIGR02480">
    <property type="entry name" value="fliN"/>
    <property type="match status" value="1"/>
</dbReference>
<dbReference type="InterPro" id="IPR001543">
    <property type="entry name" value="FliN-like_C"/>
</dbReference>
<dbReference type="Pfam" id="PF01052">
    <property type="entry name" value="FliMN_C"/>
    <property type="match status" value="1"/>
</dbReference>
<keyword evidence="7" id="KW-0472">Membrane</keyword>
<evidence type="ECO:0000256" key="2">
    <source>
        <dbReference type="ARBA" id="ARBA00009226"/>
    </source>
</evidence>
<evidence type="ECO:0000256" key="5">
    <source>
        <dbReference type="ARBA" id="ARBA00022500"/>
    </source>
</evidence>
<dbReference type="SUPFAM" id="SSF103039">
    <property type="entry name" value="CheC-like"/>
    <property type="match status" value="1"/>
</dbReference>
<proteinExistence type="inferred from homology"/>
<comment type="subcellular location">
    <subcellularLocation>
        <location evidence="1">Cell membrane</location>
        <topology evidence="1">Peripheral membrane protein</topology>
        <orientation evidence="1">Cytoplasmic side</orientation>
    </subcellularLocation>
</comment>
<comment type="function">
    <text evidence="8">FliM is one of three proteins (FliG, FliN, FliM) that forms the rotor-mounted switch complex (C ring), located at the base of the basal body. This complex interacts with the CheY and CheZ chemotaxis proteins, in addition to contacting components of the motor that determine the direction of flagellar rotation.</text>
</comment>
<reference evidence="10 11" key="1">
    <citation type="submission" date="2010-12" db="EMBL/GenBank/DDBJ databases">
        <title>Complete sequence of Desulfurispirillum indicum S5.</title>
        <authorList>
            <consortium name="US DOE Joint Genome Institute"/>
            <person name="Lucas S."/>
            <person name="Copeland A."/>
            <person name="Lapidus A."/>
            <person name="Cheng J.-F."/>
            <person name="Goodwin L."/>
            <person name="Pitluck S."/>
            <person name="Chertkov O."/>
            <person name="Held B."/>
            <person name="Detter J.C."/>
            <person name="Han C."/>
            <person name="Tapia R."/>
            <person name="Land M."/>
            <person name="Hauser L."/>
            <person name="Kyrpides N."/>
            <person name="Ivanova N."/>
            <person name="Mikhailova N."/>
            <person name="Haggblom M."/>
            <person name="Rauschenbach I."/>
            <person name="Bini E."/>
            <person name="Woyke T."/>
        </authorList>
    </citation>
    <scope>NUCLEOTIDE SEQUENCE [LARGE SCALE GENOMIC DNA]</scope>
    <source>
        <strain evidence="11">ATCC BAA-1389 / DSM 22839 / S5</strain>
    </source>
</reference>
<dbReference type="GO" id="GO:0071973">
    <property type="term" value="P:bacterial-type flagellum-dependent cell motility"/>
    <property type="evidence" value="ECO:0007669"/>
    <property type="project" value="InterPro"/>
</dbReference>
<keyword evidence="10" id="KW-0969">Cilium</keyword>
<dbReference type="GO" id="GO:0006935">
    <property type="term" value="P:chemotaxis"/>
    <property type="evidence" value="ECO:0007669"/>
    <property type="project" value="UniProtKB-KW"/>
</dbReference>
<keyword evidence="6" id="KW-0283">Flagellar rotation</keyword>
<dbReference type="Gene3D" id="2.30.330.10">
    <property type="entry name" value="SpoA-like"/>
    <property type="match status" value="1"/>
</dbReference>
<dbReference type="PRINTS" id="PR00956">
    <property type="entry name" value="FLGMOTORFLIN"/>
</dbReference>
<dbReference type="GO" id="GO:0003774">
    <property type="term" value="F:cytoskeletal motor activity"/>
    <property type="evidence" value="ECO:0007669"/>
    <property type="project" value="InterPro"/>
</dbReference>
<dbReference type="GO" id="GO:0009425">
    <property type="term" value="C:bacterial-type flagellum basal body"/>
    <property type="evidence" value="ECO:0007669"/>
    <property type="project" value="InterPro"/>
</dbReference>
<dbReference type="eggNOG" id="COG1886">
    <property type="taxonomic scope" value="Bacteria"/>
</dbReference>
<comment type="similarity">
    <text evidence="2">Belongs to the FliN/MopA/SpaO family.</text>
</comment>
<dbReference type="AlphaFoldDB" id="E6W658"/>
<dbReference type="Gene3D" id="3.40.1550.10">
    <property type="entry name" value="CheC-like"/>
    <property type="match status" value="1"/>
</dbReference>
<dbReference type="InParanoid" id="E6W658"/>
<name>E6W658_DESIS</name>
<evidence type="ECO:0000256" key="6">
    <source>
        <dbReference type="ARBA" id="ARBA00022779"/>
    </source>
</evidence>
<feature type="domain" description="Flagellar motor switch protein FliN-like C-terminal" evidence="9">
    <location>
        <begin position="249"/>
        <end position="319"/>
    </location>
</feature>
<dbReference type="Proteomes" id="UP000002572">
    <property type="component" value="Chromosome"/>
</dbReference>
<dbReference type="STRING" id="653733.Selin_1359"/>
<evidence type="ECO:0000256" key="3">
    <source>
        <dbReference type="ARBA" id="ARBA00021897"/>
    </source>
</evidence>
<dbReference type="HOGENOM" id="CLU_082691_0_0_0"/>
<protein>
    <recommendedName>
        <fullName evidence="3">Flagellar motor switch protein FliN</fullName>
    </recommendedName>
</protein>
<dbReference type="InterPro" id="IPR036429">
    <property type="entry name" value="SpoA-like_sf"/>
</dbReference>
<gene>
    <name evidence="10" type="ordered locus">Selin_1359</name>
</gene>
<dbReference type="KEGG" id="din:Selin_1359"/>
<dbReference type="RefSeq" id="WP_013505975.1">
    <property type="nucleotide sequence ID" value="NC_014836.1"/>
</dbReference>
<dbReference type="PANTHER" id="PTHR43484">
    <property type="match status" value="1"/>
</dbReference>
<accession>E6W658</accession>
<evidence type="ECO:0000256" key="7">
    <source>
        <dbReference type="ARBA" id="ARBA00023136"/>
    </source>
</evidence>
<dbReference type="GO" id="GO:0005886">
    <property type="term" value="C:plasma membrane"/>
    <property type="evidence" value="ECO:0007669"/>
    <property type="project" value="UniProtKB-SubCell"/>
</dbReference>
<organism evidence="10 11">
    <name type="scientific">Desulfurispirillum indicum (strain ATCC BAA-1389 / DSM 22839 / S5)</name>
    <dbReference type="NCBI Taxonomy" id="653733"/>
    <lineage>
        <taxon>Bacteria</taxon>
        <taxon>Pseudomonadati</taxon>
        <taxon>Chrysiogenota</taxon>
        <taxon>Chrysiogenia</taxon>
        <taxon>Chrysiogenales</taxon>
        <taxon>Chrysiogenaceae</taxon>
        <taxon>Desulfurispirillum</taxon>
    </lineage>
</organism>
<dbReference type="PANTHER" id="PTHR43484:SF1">
    <property type="entry name" value="FLAGELLAR MOTOR SWITCH PROTEIN FLIN"/>
    <property type="match status" value="1"/>
</dbReference>
<keyword evidence="11" id="KW-1185">Reference proteome</keyword>
<dbReference type="eggNOG" id="COG1776">
    <property type="taxonomic scope" value="Bacteria"/>
</dbReference>
<keyword evidence="4" id="KW-1003">Cell membrane</keyword>
<dbReference type="InterPro" id="IPR028976">
    <property type="entry name" value="CheC-like_sf"/>
</dbReference>
<keyword evidence="5" id="KW-0145">Chemotaxis</keyword>